<dbReference type="AlphaFoldDB" id="A0A0V0ZP98"/>
<evidence type="ECO:0000313" key="2">
    <source>
        <dbReference type="Proteomes" id="UP000054783"/>
    </source>
</evidence>
<gene>
    <name evidence="1" type="ORF">T12_12116</name>
</gene>
<sequence>MPQYQLLLPDNIYVRYPPVTTVTLAPCFSETTAYFNCVPIKVENIDSFTTKINDIVHFTFLCISQEIRNRQQSRYSLTLNCLAVVE</sequence>
<name>A0A0V0ZP98_9BILA</name>
<protein>
    <submittedName>
        <fullName evidence="1">Uncharacterized protein</fullName>
    </submittedName>
</protein>
<dbReference type="EMBL" id="JYDQ01000127">
    <property type="protein sequence ID" value="KRY13977.1"/>
    <property type="molecule type" value="Genomic_DNA"/>
</dbReference>
<keyword evidence="2" id="KW-1185">Reference proteome</keyword>
<dbReference type="Proteomes" id="UP000054783">
    <property type="component" value="Unassembled WGS sequence"/>
</dbReference>
<reference evidence="1 2" key="1">
    <citation type="submission" date="2015-01" db="EMBL/GenBank/DDBJ databases">
        <title>Evolution of Trichinella species and genotypes.</title>
        <authorList>
            <person name="Korhonen P.K."/>
            <person name="Edoardo P."/>
            <person name="Giuseppe L.R."/>
            <person name="Gasser R.B."/>
        </authorList>
    </citation>
    <scope>NUCLEOTIDE SEQUENCE [LARGE SCALE GENOMIC DNA]</scope>
    <source>
        <strain evidence="1">ISS2496</strain>
    </source>
</reference>
<organism evidence="1 2">
    <name type="scientific">Trichinella patagoniensis</name>
    <dbReference type="NCBI Taxonomy" id="990121"/>
    <lineage>
        <taxon>Eukaryota</taxon>
        <taxon>Metazoa</taxon>
        <taxon>Ecdysozoa</taxon>
        <taxon>Nematoda</taxon>
        <taxon>Enoplea</taxon>
        <taxon>Dorylaimia</taxon>
        <taxon>Trichinellida</taxon>
        <taxon>Trichinellidae</taxon>
        <taxon>Trichinella</taxon>
    </lineage>
</organism>
<evidence type="ECO:0000313" key="1">
    <source>
        <dbReference type="EMBL" id="KRY13977.1"/>
    </source>
</evidence>
<comment type="caution">
    <text evidence="1">The sequence shown here is derived from an EMBL/GenBank/DDBJ whole genome shotgun (WGS) entry which is preliminary data.</text>
</comment>
<proteinExistence type="predicted"/>
<accession>A0A0V0ZP98</accession>